<organism evidence="2 3">
    <name type="scientific">Agrobacterium fabrum (strain C58 / ATCC 33970)</name>
    <name type="common">Agrobacterium tumefaciens (strain C58)</name>
    <dbReference type="NCBI Taxonomy" id="176299"/>
    <lineage>
        <taxon>Bacteria</taxon>
        <taxon>Pseudomonadati</taxon>
        <taxon>Pseudomonadota</taxon>
        <taxon>Alphaproteobacteria</taxon>
        <taxon>Hyphomicrobiales</taxon>
        <taxon>Rhizobiaceae</taxon>
        <taxon>Rhizobium/Agrobacterium group</taxon>
        <taxon>Agrobacterium</taxon>
        <taxon>Agrobacterium tumefaciens complex</taxon>
    </lineage>
</organism>
<accession>Q8U565</accession>
<gene>
    <name evidence="2" type="ordered locus">Atu8024</name>
</gene>
<evidence type="ECO:0000313" key="2">
    <source>
        <dbReference type="EMBL" id="AAK87749.1"/>
    </source>
</evidence>
<keyword evidence="3" id="KW-1185">Reference proteome</keyword>
<sequence>MISGLSKATAVQSFPSDEAATSELRAKAKHQKTSV</sequence>
<evidence type="ECO:0000313" key="3">
    <source>
        <dbReference type="Proteomes" id="UP000000813"/>
    </source>
</evidence>
<name>Q8U565_AGRFC</name>
<dbReference type="AlphaFoldDB" id="Q8U565"/>
<reference evidence="2 3" key="1">
    <citation type="journal article" date="2001" name="Science">
        <title>The genome of the natural genetic engineer Agrobacterium tumefaciens C58.</title>
        <authorList>
            <person name="Wood D.W."/>
            <person name="Setubal J.C."/>
            <person name="Kaul R."/>
            <person name="Monks D.E."/>
            <person name="Kitajima J.P."/>
            <person name="Okura V.K."/>
            <person name="Zhou Y."/>
            <person name="Chen L."/>
            <person name="Wood G.E."/>
            <person name="Almeida N.F.Jr."/>
            <person name="Woo L."/>
            <person name="Chen Y."/>
            <person name="Paulsen I.T."/>
            <person name="Eisen J.A."/>
            <person name="Karp P.D."/>
            <person name="Bovee D.Sr."/>
            <person name="Chapman P."/>
            <person name="Clendenning J."/>
            <person name="Deatherage G."/>
            <person name="Gillet W."/>
            <person name="Grant C."/>
            <person name="Kutyavin T."/>
            <person name="Levy R."/>
            <person name="Li M.J."/>
            <person name="McClelland E."/>
            <person name="Palmieri A."/>
            <person name="Raymond C."/>
            <person name="Rouse G."/>
            <person name="Saenphimmachak C."/>
            <person name="Wu Z."/>
            <person name="Romero P."/>
            <person name="Gordon D."/>
            <person name="Zhang S."/>
            <person name="Yoo H."/>
            <person name="Tao Y."/>
            <person name="Biddle P."/>
            <person name="Jung M."/>
            <person name="Krespan W."/>
            <person name="Perry M."/>
            <person name="Gordon-Kamm B."/>
            <person name="Liao L."/>
            <person name="Kim S."/>
            <person name="Hendrick C."/>
            <person name="Zhao Z.Y."/>
            <person name="Dolan M."/>
            <person name="Chumley F."/>
            <person name="Tingey S.V."/>
            <person name="Tomb J.F."/>
            <person name="Gordon M.P."/>
            <person name="Olson M.V."/>
            <person name="Nester E.W."/>
        </authorList>
    </citation>
    <scope>NUCLEOTIDE SEQUENCE [LARGE SCALE GENOMIC DNA]</scope>
    <source>
        <strain evidence="3">C58 / ATCC 33970</strain>
    </source>
</reference>
<reference evidence="2 3" key="2">
    <citation type="journal article" date="2001" name="Science">
        <title>Genome sequence of the plant pathogen and biotechnology agent Agrobacterium tumefaciens C58.</title>
        <authorList>
            <person name="Goodner B."/>
            <person name="Hinkle G."/>
            <person name="Gattung S."/>
            <person name="Miller N."/>
            <person name="Blanchard M."/>
            <person name="Qurollo B."/>
            <person name="Goldman B.S."/>
            <person name="Cao Y."/>
            <person name="Askenazi M."/>
            <person name="Halling C."/>
            <person name="Mullin L."/>
            <person name="Houmiel K."/>
            <person name="Gordon J."/>
            <person name="Vaudin M."/>
            <person name="Iartchouk O."/>
            <person name="Epp A."/>
            <person name="Liu F."/>
            <person name="Wollam C."/>
            <person name="Allinger M."/>
            <person name="Doughty D."/>
            <person name="Scott C."/>
            <person name="Lappas C."/>
            <person name="Markelz B."/>
            <person name="Flanagan C."/>
            <person name="Crowell C."/>
            <person name="Gurson J."/>
            <person name="Lomo C."/>
            <person name="Sear C."/>
            <person name="Strub G."/>
            <person name="Cielo C."/>
            <person name="Slater S."/>
        </authorList>
    </citation>
    <scope>NUCLEOTIDE SEQUENCE [LARGE SCALE GENOMIC DNA]</scope>
    <source>
        <strain evidence="3">C58 / ATCC 33970</strain>
    </source>
</reference>
<proteinExistence type="predicted"/>
<protein>
    <submittedName>
        <fullName evidence="2">Uncharacterized protein</fullName>
    </submittedName>
</protein>
<dbReference type="STRING" id="176299.Atu8024"/>
<feature type="region of interest" description="Disordered" evidence="1">
    <location>
        <begin position="1"/>
        <end position="35"/>
    </location>
</feature>
<dbReference type="EMBL" id="AE007869">
    <property type="protein sequence ID" value="AAK87749.1"/>
    <property type="molecule type" value="Genomic_DNA"/>
</dbReference>
<dbReference type="Proteomes" id="UP000000813">
    <property type="component" value="Chromosome circular"/>
</dbReference>
<evidence type="ECO:0000256" key="1">
    <source>
        <dbReference type="SAM" id="MobiDB-lite"/>
    </source>
</evidence>
<dbReference type="EnsemblBacteria" id="AAK87749">
    <property type="protein sequence ID" value="AAK87749"/>
    <property type="gene ID" value="Atu8024"/>
</dbReference>
<dbReference type="HOGENOM" id="CLU_3362808_0_0_5"/>
<dbReference type="PIR" id="D97599">
    <property type="entry name" value="D97599"/>
</dbReference>
<dbReference type="KEGG" id="atu:Atu8024"/>